<proteinExistence type="predicted"/>
<accession>X0UXB7</accession>
<evidence type="ECO:0000313" key="1">
    <source>
        <dbReference type="EMBL" id="GAF93090.1"/>
    </source>
</evidence>
<gene>
    <name evidence="1" type="ORF">S01H1_19280</name>
</gene>
<comment type="caution">
    <text evidence="1">The sequence shown here is derived from an EMBL/GenBank/DDBJ whole genome shotgun (WGS) entry which is preliminary data.</text>
</comment>
<name>X0UXB7_9ZZZZ</name>
<protein>
    <submittedName>
        <fullName evidence="1">Uncharacterized protein</fullName>
    </submittedName>
</protein>
<feature type="non-terminal residue" evidence="1">
    <location>
        <position position="1"/>
    </location>
</feature>
<sequence length="309" mass="36365">NSPFAGKIGKELVNILSAPENRELTRRFYIVVYEMGKDAEEFVKRVTKHIGNLEKIKNIVFDNKLFNPTETRGNLALEKYTGQEKEDIFKNERAKNTKIGEKIETLIEWREWHKSNNKELRWPTTRENIKFGNGEVNICHVINSIRKSYQVYLGKKTKYGPIKPLTREQVERLESIDFVFVEGTVRDECLTLKEKVEILEEYDKDNKAKGKKTRWPSMRGNIEFYSTEYGKVVHIGEIVTIIRGLYRVYNGAELVDRQHAPLTENHIKRLNKIGFVWKAGNVKEDLLTQNNKIEILTEYKEYYEENKEK</sequence>
<dbReference type="EMBL" id="BARS01010394">
    <property type="protein sequence ID" value="GAF93090.1"/>
    <property type="molecule type" value="Genomic_DNA"/>
</dbReference>
<reference evidence="1" key="1">
    <citation type="journal article" date="2014" name="Front. Microbiol.">
        <title>High frequency of phylogenetically diverse reductive dehalogenase-homologous genes in deep subseafloor sedimentary metagenomes.</title>
        <authorList>
            <person name="Kawai M."/>
            <person name="Futagami T."/>
            <person name="Toyoda A."/>
            <person name="Takaki Y."/>
            <person name="Nishi S."/>
            <person name="Hori S."/>
            <person name="Arai W."/>
            <person name="Tsubouchi T."/>
            <person name="Morono Y."/>
            <person name="Uchiyama I."/>
            <person name="Ito T."/>
            <person name="Fujiyama A."/>
            <person name="Inagaki F."/>
            <person name="Takami H."/>
        </authorList>
    </citation>
    <scope>NUCLEOTIDE SEQUENCE</scope>
    <source>
        <strain evidence="1">Expedition CK06-06</strain>
    </source>
</reference>
<organism evidence="1">
    <name type="scientific">marine sediment metagenome</name>
    <dbReference type="NCBI Taxonomy" id="412755"/>
    <lineage>
        <taxon>unclassified sequences</taxon>
        <taxon>metagenomes</taxon>
        <taxon>ecological metagenomes</taxon>
    </lineage>
</organism>
<feature type="non-terminal residue" evidence="1">
    <location>
        <position position="309"/>
    </location>
</feature>
<dbReference type="AlphaFoldDB" id="X0UXB7"/>